<dbReference type="Gene3D" id="1.20.1260.10">
    <property type="match status" value="1"/>
</dbReference>
<name>A0A363NU10_9SPHI</name>
<dbReference type="InterPro" id="IPR012347">
    <property type="entry name" value="Ferritin-like"/>
</dbReference>
<reference evidence="1 2" key="1">
    <citation type="submission" date="2018-04" db="EMBL/GenBank/DDBJ databases">
        <title>Sphingobacterium sp. M46 Genome.</title>
        <authorList>
            <person name="Cheng J."/>
            <person name="Li Y."/>
        </authorList>
    </citation>
    <scope>NUCLEOTIDE SEQUENCE [LARGE SCALE GENOMIC DNA]</scope>
    <source>
        <strain evidence="1 2">M46</strain>
    </source>
</reference>
<gene>
    <name evidence="1" type="ORF">DCO56_12970</name>
</gene>
<keyword evidence="2" id="KW-1185">Reference proteome</keyword>
<dbReference type="RefSeq" id="WP_108634192.1">
    <property type="nucleotide sequence ID" value="NZ_QCXX01000003.1"/>
</dbReference>
<dbReference type="SUPFAM" id="SSF47240">
    <property type="entry name" value="Ferritin-like"/>
    <property type="match status" value="1"/>
</dbReference>
<proteinExistence type="predicted"/>
<dbReference type="PANTHER" id="PTHR30565:SF9">
    <property type="entry name" value="PROTEIN YCIF"/>
    <property type="match status" value="1"/>
</dbReference>
<dbReference type="InterPro" id="IPR009078">
    <property type="entry name" value="Ferritin-like_SF"/>
</dbReference>
<dbReference type="PANTHER" id="PTHR30565">
    <property type="entry name" value="PROTEIN YCIF"/>
    <property type="match status" value="1"/>
</dbReference>
<evidence type="ECO:0000313" key="1">
    <source>
        <dbReference type="EMBL" id="PUV24264.1"/>
    </source>
</evidence>
<dbReference type="OrthoDB" id="9795056at2"/>
<dbReference type="Proteomes" id="UP000250831">
    <property type="component" value="Unassembled WGS sequence"/>
</dbReference>
<accession>A0A363NU10</accession>
<protein>
    <submittedName>
        <fullName evidence="1">Ferritin-like domain-containing protein</fullName>
    </submittedName>
</protein>
<comment type="caution">
    <text evidence="1">The sequence shown here is derived from an EMBL/GenBank/DDBJ whole genome shotgun (WGS) entry which is preliminary data.</text>
</comment>
<dbReference type="AlphaFoldDB" id="A0A363NU10"/>
<dbReference type="InterPro" id="IPR010287">
    <property type="entry name" value="DUF892_YciF-like"/>
</dbReference>
<sequence>MKHESGTTAKFKTKTLLNGESSLQELFLDGIMDLYWAENHLVKSLPKTIKAANSSALITAIENHLKETEQHFVRLEQIFKLMGKEALEKKCDAMEGLTKEAEEIIGSTEAGTVARDVGIILASQKVEHYEIASYSGLLQLAFTLGLQEVASLLERTLEEEEAADALLYEVAENQIEYTAPEQ</sequence>
<evidence type="ECO:0000313" key="2">
    <source>
        <dbReference type="Proteomes" id="UP000250831"/>
    </source>
</evidence>
<dbReference type="InterPro" id="IPR047114">
    <property type="entry name" value="YciF"/>
</dbReference>
<dbReference type="EMBL" id="QCXX01000003">
    <property type="protein sequence ID" value="PUV24264.1"/>
    <property type="molecule type" value="Genomic_DNA"/>
</dbReference>
<organism evidence="1 2">
    <name type="scientific">Sphingobacterium athyrii</name>
    <dbReference type="NCBI Taxonomy" id="2152717"/>
    <lineage>
        <taxon>Bacteria</taxon>
        <taxon>Pseudomonadati</taxon>
        <taxon>Bacteroidota</taxon>
        <taxon>Sphingobacteriia</taxon>
        <taxon>Sphingobacteriales</taxon>
        <taxon>Sphingobacteriaceae</taxon>
        <taxon>Sphingobacterium</taxon>
    </lineage>
</organism>
<dbReference type="Pfam" id="PF05974">
    <property type="entry name" value="DUF892"/>
    <property type="match status" value="1"/>
</dbReference>